<dbReference type="PANTHER" id="PTHR23501">
    <property type="entry name" value="MAJOR FACILITATOR SUPERFAMILY"/>
    <property type="match status" value="1"/>
</dbReference>
<feature type="transmembrane region" description="Helical" evidence="5">
    <location>
        <begin position="160"/>
        <end position="179"/>
    </location>
</feature>
<feature type="transmembrane region" description="Helical" evidence="5">
    <location>
        <begin position="99"/>
        <end position="120"/>
    </location>
</feature>
<feature type="transmembrane region" description="Helical" evidence="5">
    <location>
        <begin position="132"/>
        <end position="154"/>
    </location>
</feature>
<keyword evidence="3 5" id="KW-1133">Transmembrane helix</keyword>
<reference evidence="6 7" key="1">
    <citation type="submission" date="2023-08" db="EMBL/GenBank/DDBJ databases">
        <title>Black Yeasts Isolated from many extreme environments.</title>
        <authorList>
            <person name="Coleine C."/>
            <person name="Stajich J.E."/>
            <person name="Selbmann L."/>
        </authorList>
    </citation>
    <scope>NUCLEOTIDE SEQUENCE [LARGE SCALE GENOMIC DNA]</scope>
    <source>
        <strain evidence="6 7">CCFEE 5910</strain>
    </source>
</reference>
<dbReference type="GO" id="GO:0005886">
    <property type="term" value="C:plasma membrane"/>
    <property type="evidence" value="ECO:0007669"/>
    <property type="project" value="TreeGrafter"/>
</dbReference>
<comment type="subcellular location">
    <subcellularLocation>
        <location evidence="1">Membrane</location>
        <topology evidence="1">Multi-pass membrane protein</topology>
    </subcellularLocation>
</comment>
<dbReference type="Proteomes" id="UP001309876">
    <property type="component" value="Unassembled WGS sequence"/>
</dbReference>
<evidence type="ECO:0000256" key="5">
    <source>
        <dbReference type="SAM" id="Phobius"/>
    </source>
</evidence>
<keyword evidence="4 5" id="KW-0472">Membrane</keyword>
<evidence type="ECO:0000256" key="3">
    <source>
        <dbReference type="ARBA" id="ARBA00022989"/>
    </source>
</evidence>
<dbReference type="InterPro" id="IPR036259">
    <property type="entry name" value="MFS_trans_sf"/>
</dbReference>
<dbReference type="Gene3D" id="1.20.1250.20">
    <property type="entry name" value="MFS general substrate transporter like domains"/>
    <property type="match status" value="1"/>
</dbReference>
<feature type="transmembrane region" description="Helical" evidence="5">
    <location>
        <begin position="29"/>
        <end position="48"/>
    </location>
</feature>
<sequence>MFSYFFVTDPLTPPGRDAPLAEEVKKLDIPGTLVIGPYVICLLLGLQWGGIRYGWSDVRIIVLLVVFAILALGFGILQYRLGERAMVPPNIAKKRSTMAAMWFAACCSGTLAITEYYTSIYWQGVRGDTPTVAGLLSLGLIVGLSLGCIVSGFGINIVGYYTPFMITTSILAPIASGLLTTIDLDESKTKVVAILAMLGFGVGLGLGVPFQAMAAILSPQEVSLGIAMVGFAGGLASALFISASATLFQNRLEDEISKVVPGIDSTALSHAGLSDIRGLVGQQNLKDVLTGYNRATVETLYMPLALSLLTVVGSATMEWVSVKKKRD</sequence>
<dbReference type="SUPFAM" id="SSF103473">
    <property type="entry name" value="MFS general substrate transporter"/>
    <property type="match status" value="1"/>
</dbReference>
<organism evidence="6 7">
    <name type="scientific">Lithohypha guttulata</name>
    <dbReference type="NCBI Taxonomy" id="1690604"/>
    <lineage>
        <taxon>Eukaryota</taxon>
        <taxon>Fungi</taxon>
        <taxon>Dikarya</taxon>
        <taxon>Ascomycota</taxon>
        <taxon>Pezizomycotina</taxon>
        <taxon>Eurotiomycetes</taxon>
        <taxon>Chaetothyriomycetidae</taxon>
        <taxon>Chaetothyriales</taxon>
        <taxon>Trichomeriaceae</taxon>
        <taxon>Lithohypha</taxon>
    </lineage>
</organism>
<protein>
    <submittedName>
        <fullName evidence="6">Uncharacterized protein</fullName>
    </submittedName>
</protein>
<dbReference type="AlphaFoldDB" id="A0AAN7SWE9"/>
<proteinExistence type="predicted"/>
<keyword evidence="2 5" id="KW-0812">Transmembrane</keyword>
<dbReference type="GO" id="GO:0022857">
    <property type="term" value="F:transmembrane transporter activity"/>
    <property type="evidence" value="ECO:0007669"/>
    <property type="project" value="TreeGrafter"/>
</dbReference>
<feature type="transmembrane region" description="Helical" evidence="5">
    <location>
        <begin position="60"/>
        <end position="79"/>
    </location>
</feature>
<keyword evidence="7" id="KW-1185">Reference proteome</keyword>
<dbReference type="EMBL" id="JAVRRJ010000006">
    <property type="protein sequence ID" value="KAK5083481.1"/>
    <property type="molecule type" value="Genomic_DNA"/>
</dbReference>
<evidence type="ECO:0000256" key="1">
    <source>
        <dbReference type="ARBA" id="ARBA00004141"/>
    </source>
</evidence>
<feature type="transmembrane region" description="Helical" evidence="5">
    <location>
        <begin position="224"/>
        <end position="248"/>
    </location>
</feature>
<evidence type="ECO:0000313" key="6">
    <source>
        <dbReference type="EMBL" id="KAK5083481.1"/>
    </source>
</evidence>
<feature type="transmembrane region" description="Helical" evidence="5">
    <location>
        <begin position="191"/>
        <end position="212"/>
    </location>
</feature>
<evidence type="ECO:0000256" key="4">
    <source>
        <dbReference type="ARBA" id="ARBA00023136"/>
    </source>
</evidence>
<evidence type="ECO:0000313" key="7">
    <source>
        <dbReference type="Proteomes" id="UP001309876"/>
    </source>
</evidence>
<name>A0AAN7SWE9_9EURO</name>
<accession>A0AAN7SWE9</accession>
<evidence type="ECO:0000256" key="2">
    <source>
        <dbReference type="ARBA" id="ARBA00022692"/>
    </source>
</evidence>
<comment type="caution">
    <text evidence="6">The sequence shown here is derived from an EMBL/GenBank/DDBJ whole genome shotgun (WGS) entry which is preliminary data.</text>
</comment>
<dbReference type="PANTHER" id="PTHR23501:SF199">
    <property type="entry name" value="MFS EFFLUX TRANSPORTER INPD-RELATED"/>
    <property type="match status" value="1"/>
</dbReference>
<gene>
    <name evidence="6" type="ORF">LTR05_005983</name>
</gene>